<dbReference type="EMBL" id="BLLF01005410">
    <property type="protein sequence ID" value="GFH31162.1"/>
    <property type="molecule type" value="Genomic_DNA"/>
</dbReference>
<protein>
    <submittedName>
        <fullName evidence="2">Uncharacterized protein</fullName>
    </submittedName>
</protein>
<accession>A0A6A0AEW7</accession>
<evidence type="ECO:0000313" key="3">
    <source>
        <dbReference type="Proteomes" id="UP000485058"/>
    </source>
</evidence>
<dbReference type="AlphaFoldDB" id="A0A6A0AEW7"/>
<evidence type="ECO:0000313" key="2">
    <source>
        <dbReference type="EMBL" id="GFH31162.1"/>
    </source>
</evidence>
<feature type="transmembrane region" description="Helical" evidence="1">
    <location>
        <begin position="6"/>
        <end position="22"/>
    </location>
</feature>
<keyword evidence="1" id="KW-1133">Transmembrane helix</keyword>
<evidence type="ECO:0000256" key="1">
    <source>
        <dbReference type="SAM" id="Phobius"/>
    </source>
</evidence>
<keyword evidence="1" id="KW-0812">Transmembrane</keyword>
<feature type="non-terminal residue" evidence="2">
    <location>
        <position position="67"/>
    </location>
</feature>
<proteinExistence type="predicted"/>
<comment type="caution">
    <text evidence="2">The sequence shown here is derived from an EMBL/GenBank/DDBJ whole genome shotgun (WGS) entry which is preliminary data.</text>
</comment>
<reference evidence="2 3" key="1">
    <citation type="submission" date="2020-02" db="EMBL/GenBank/DDBJ databases">
        <title>Draft genome sequence of Haematococcus lacustris strain NIES-144.</title>
        <authorList>
            <person name="Morimoto D."/>
            <person name="Nakagawa S."/>
            <person name="Yoshida T."/>
            <person name="Sawayama S."/>
        </authorList>
    </citation>
    <scope>NUCLEOTIDE SEQUENCE [LARGE SCALE GENOMIC DNA]</scope>
    <source>
        <strain evidence="2 3">NIES-144</strain>
    </source>
</reference>
<organism evidence="2 3">
    <name type="scientific">Haematococcus lacustris</name>
    <name type="common">Green alga</name>
    <name type="synonym">Haematococcus pluvialis</name>
    <dbReference type="NCBI Taxonomy" id="44745"/>
    <lineage>
        <taxon>Eukaryota</taxon>
        <taxon>Viridiplantae</taxon>
        <taxon>Chlorophyta</taxon>
        <taxon>core chlorophytes</taxon>
        <taxon>Chlorophyceae</taxon>
        <taxon>CS clade</taxon>
        <taxon>Chlamydomonadales</taxon>
        <taxon>Haematococcaceae</taxon>
        <taxon>Haematococcus</taxon>
    </lineage>
</organism>
<sequence length="67" mass="6993">AAYYTAGGLAVSAGVLAALYYWDRKGGDLKGKMKKLQDRTVEAVDHAAVKAKGALARTTAQEPSGPQ</sequence>
<feature type="non-terminal residue" evidence="2">
    <location>
        <position position="1"/>
    </location>
</feature>
<keyword evidence="1" id="KW-0472">Membrane</keyword>
<keyword evidence="3" id="KW-1185">Reference proteome</keyword>
<dbReference type="Proteomes" id="UP000485058">
    <property type="component" value="Unassembled WGS sequence"/>
</dbReference>
<name>A0A6A0AEW7_HAELA</name>
<gene>
    <name evidence="2" type="ORF">HaLaN_30146</name>
</gene>